<evidence type="ECO:0000256" key="2">
    <source>
        <dbReference type="ARBA" id="ARBA00022771"/>
    </source>
</evidence>
<dbReference type="OrthoDB" id="2757990at2759"/>
<dbReference type="PROSITE" id="PS50865">
    <property type="entry name" value="ZF_MYND_2"/>
    <property type="match status" value="1"/>
</dbReference>
<dbReference type="AlphaFoldDB" id="A0A5C2S5Z6"/>
<organism evidence="6 7">
    <name type="scientific">Lentinus tigrinus ALCF2SS1-6</name>
    <dbReference type="NCBI Taxonomy" id="1328759"/>
    <lineage>
        <taxon>Eukaryota</taxon>
        <taxon>Fungi</taxon>
        <taxon>Dikarya</taxon>
        <taxon>Basidiomycota</taxon>
        <taxon>Agaricomycotina</taxon>
        <taxon>Agaricomycetes</taxon>
        <taxon>Polyporales</taxon>
        <taxon>Polyporaceae</taxon>
        <taxon>Lentinus</taxon>
    </lineage>
</organism>
<keyword evidence="7" id="KW-1185">Reference proteome</keyword>
<keyword evidence="1" id="KW-0479">Metal-binding</keyword>
<evidence type="ECO:0000259" key="5">
    <source>
        <dbReference type="PROSITE" id="PS50865"/>
    </source>
</evidence>
<gene>
    <name evidence="6" type="ORF">L227DRAFT_549599</name>
</gene>
<dbReference type="GO" id="GO:0008270">
    <property type="term" value="F:zinc ion binding"/>
    <property type="evidence" value="ECO:0007669"/>
    <property type="project" value="UniProtKB-KW"/>
</dbReference>
<protein>
    <recommendedName>
        <fullName evidence="5">MYND-type domain-containing protein</fullName>
    </recommendedName>
</protein>
<sequence length="320" mass="36769">MSTHDSRANLGDSLRRCHKCGRAPEEGERLRRCSGCFHVLYCSKTCQKDDWKRHKPVCQTNGSITLSYTRWNDQLQNLGYENLSAFSESMGQWMDAHNWALQACVDVDVIQAGGIDKFQNPQMLARLHLVPRASHLPTTRNPSLMFQLRKRSPITLNEQFVQSSGYREDWERGAPVRASLRDQYKTDPLFAGLVPMLVSVEGLDMTQFIYRPQFRTDPVFIPVAEELEPMRDVVLADILKLAVASVNQNFPLRKLINHPLAFTLPGRFVRSQGAWTWQQLFSEWEQYRHGQSRGLDETLPLLQSGIPPKELLFIWKSLAL</sequence>
<dbReference type="PROSITE" id="PS01360">
    <property type="entry name" value="ZF_MYND_1"/>
    <property type="match status" value="1"/>
</dbReference>
<evidence type="ECO:0000256" key="1">
    <source>
        <dbReference type="ARBA" id="ARBA00022723"/>
    </source>
</evidence>
<evidence type="ECO:0000313" key="7">
    <source>
        <dbReference type="Proteomes" id="UP000313359"/>
    </source>
</evidence>
<dbReference type="SUPFAM" id="SSF144232">
    <property type="entry name" value="HIT/MYND zinc finger-like"/>
    <property type="match status" value="1"/>
</dbReference>
<dbReference type="STRING" id="1328759.A0A5C2S5Z6"/>
<name>A0A5C2S5Z6_9APHY</name>
<reference evidence="6" key="1">
    <citation type="journal article" date="2018" name="Genome Biol. Evol.">
        <title>Genomics and development of Lentinus tigrinus, a white-rot wood-decaying mushroom with dimorphic fruiting bodies.</title>
        <authorList>
            <person name="Wu B."/>
            <person name="Xu Z."/>
            <person name="Knudson A."/>
            <person name="Carlson A."/>
            <person name="Chen N."/>
            <person name="Kovaka S."/>
            <person name="LaButti K."/>
            <person name="Lipzen A."/>
            <person name="Pennachio C."/>
            <person name="Riley R."/>
            <person name="Schakwitz W."/>
            <person name="Umezawa K."/>
            <person name="Ohm R.A."/>
            <person name="Grigoriev I.V."/>
            <person name="Nagy L.G."/>
            <person name="Gibbons J."/>
            <person name="Hibbett D."/>
        </authorList>
    </citation>
    <scope>NUCLEOTIDE SEQUENCE [LARGE SCALE GENOMIC DNA]</scope>
    <source>
        <strain evidence="6">ALCF2SS1-6</strain>
    </source>
</reference>
<dbReference type="Gene3D" id="6.10.140.2220">
    <property type="match status" value="1"/>
</dbReference>
<dbReference type="Proteomes" id="UP000313359">
    <property type="component" value="Unassembled WGS sequence"/>
</dbReference>
<keyword evidence="2 4" id="KW-0863">Zinc-finger</keyword>
<evidence type="ECO:0000313" key="6">
    <source>
        <dbReference type="EMBL" id="RPD59233.1"/>
    </source>
</evidence>
<evidence type="ECO:0000256" key="3">
    <source>
        <dbReference type="ARBA" id="ARBA00022833"/>
    </source>
</evidence>
<feature type="domain" description="MYND-type" evidence="5">
    <location>
        <begin position="17"/>
        <end position="58"/>
    </location>
</feature>
<keyword evidence="3" id="KW-0862">Zinc</keyword>
<dbReference type="Pfam" id="PF01753">
    <property type="entry name" value="zf-MYND"/>
    <property type="match status" value="1"/>
</dbReference>
<dbReference type="InterPro" id="IPR002893">
    <property type="entry name" value="Znf_MYND"/>
</dbReference>
<proteinExistence type="predicted"/>
<evidence type="ECO:0000256" key="4">
    <source>
        <dbReference type="PROSITE-ProRule" id="PRU00134"/>
    </source>
</evidence>
<accession>A0A5C2S5Z6</accession>
<dbReference type="EMBL" id="ML122271">
    <property type="protein sequence ID" value="RPD59233.1"/>
    <property type="molecule type" value="Genomic_DNA"/>
</dbReference>